<dbReference type="EMBL" id="DXGJ01000049">
    <property type="protein sequence ID" value="HIW72276.1"/>
    <property type="molecule type" value="Genomic_DNA"/>
</dbReference>
<gene>
    <name evidence="7" type="ORF">H9875_06565</name>
</gene>
<evidence type="ECO:0000256" key="3">
    <source>
        <dbReference type="ARBA" id="ARBA00022670"/>
    </source>
</evidence>
<dbReference type="GO" id="GO:0016805">
    <property type="term" value="F:dipeptidase activity"/>
    <property type="evidence" value="ECO:0007669"/>
    <property type="project" value="UniProtKB-KW"/>
</dbReference>
<evidence type="ECO:0000256" key="5">
    <source>
        <dbReference type="ARBA" id="ARBA00022997"/>
    </source>
</evidence>
<evidence type="ECO:0000313" key="8">
    <source>
        <dbReference type="Proteomes" id="UP000886822"/>
    </source>
</evidence>
<organism evidence="7 8">
    <name type="scientific">Candidatus Levilactobacillus faecigallinarum</name>
    <dbReference type="NCBI Taxonomy" id="2838638"/>
    <lineage>
        <taxon>Bacteria</taxon>
        <taxon>Bacillati</taxon>
        <taxon>Bacillota</taxon>
        <taxon>Bacilli</taxon>
        <taxon>Lactobacillales</taxon>
        <taxon>Lactobacillaceae</taxon>
        <taxon>Levilactobacillus</taxon>
    </lineage>
</organism>
<dbReference type="InterPro" id="IPR005322">
    <property type="entry name" value="Peptidase_C69"/>
</dbReference>
<dbReference type="Gene3D" id="3.60.60.10">
    <property type="entry name" value="Penicillin V Acylase, Chain A"/>
    <property type="match status" value="1"/>
</dbReference>
<accession>A0A9D1QUL9</accession>
<comment type="caution">
    <text evidence="7">The sequence shown here is derived from an EMBL/GenBank/DDBJ whole genome shotgun (WGS) entry which is preliminary data.</text>
</comment>
<dbReference type="Proteomes" id="UP000886822">
    <property type="component" value="Unassembled WGS sequence"/>
</dbReference>
<evidence type="ECO:0000256" key="6">
    <source>
        <dbReference type="RuleBase" id="RU364089"/>
    </source>
</evidence>
<dbReference type="NCBIfam" id="NF033678">
    <property type="entry name" value="C69_fam_dipept"/>
    <property type="match status" value="1"/>
</dbReference>
<comment type="similarity">
    <text evidence="2 6">Belongs to the peptidase C69 family.</text>
</comment>
<name>A0A9D1QUL9_9LACO</name>
<keyword evidence="4 6" id="KW-0378">Hydrolase</keyword>
<evidence type="ECO:0000256" key="4">
    <source>
        <dbReference type="ARBA" id="ARBA00022801"/>
    </source>
</evidence>
<keyword evidence="5 6" id="KW-0224">Dipeptidase</keyword>
<proteinExistence type="inferred from homology"/>
<dbReference type="InterPro" id="IPR047804">
    <property type="entry name" value="C69_dipept_A-like"/>
</dbReference>
<dbReference type="AlphaFoldDB" id="A0A9D1QUL9"/>
<dbReference type="PANTHER" id="PTHR12994">
    <property type="entry name" value="SECERNIN"/>
    <property type="match status" value="1"/>
</dbReference>
<evidence type="ECO:0000256" key="1">
    <source>
        <dbReference type="ARBA" id="ARBA00001670"/>
    </source>
</evidence>
<keyword evidence="3 6" id="KW-0645">Protease</keyword>
<evidence type="ECO:0000313" key="7">
    <source>
        <dbReference type="EMBL" id="HIW72276.1"/>
    </source>
</evidence>
<evidence type="ECO:0000256" key="2">
    <source>
        <dbReference type="ARBA" id="ARBA00007225"/>
    </source>
</evidence>
<sequence length="472" mass="52530">MNYSACTSILIGSQASLDGSVIIGRNEDAKAAWPKHFVVHPTTTATTPQTFVSPDNGFTMPLPLTAAKYTATPEWTPKYGLFEEAGINAYGVAMSATESTYSNNRVLGIDPLVKNGIGEEAMVTVVLPYVKTARAGVQRLGKLVELYGTSESNGILFADQREAWYLETGAGHYWVAQRIPDNAYAVVANQMAIQAVDFNDPANFLYAADLQRFVTENHLNPSQDHFSWREIFGTQDQSDLYYNTPRVWYGQRCFSPRATGTQPQSFDLPFIQYADRKLGVDDAQDYLSSHYQGTPYDPVGDGSTADKTRFRPVSLAKTQESHVLQLRPDYDPALAGIQWLAMGVAAQSVYVPFYGGIESTPAAYHQGTETYDTESAYWVYKLVSVLTDAHYHEAWPVVSDVQDRLRVDLKHLVWETDQVAQNLTGPELTHYLTQRSNAAAALGIQRYRDLAAKLITQFTDMGPLNYHQDLNL</sequence>
<dbReference type="GO" id="GO:0006508">
    <property type="term" value="P:proteolysis"/>
    <property type="evidence" value="ECO:0007669"/>
    <property type="project" value="UniProtKB-KW"/>
</dbReference>
<dbReference type="GO" id="GO:0070004">
    <property type="term" value="F:cysteine-type exopeptidase activity"/>
    <property type="evidence" value="ECO:0007669"/>
    <property type="project" value="InterPro"/>
</dbReference>
<dbReference type="EC" id="3.4.-.-" evidence="6"/>
<dbReference type="PANTHER" id="PTHR12994:SF17">
    <property type="entry name" value="LD30995P"/>
    <property type="match status" value="1"/>
</dbReference>
<dbReference type="Pfam" id="PF03577">
    <property type="entry name" value="Peptidase_C69"/>
    <property type="match status" value="1"/>
</dbReference>
<comment type="catalytic activity">
    <reaction evidence="1">
        <text>an L-aminoacyl-L-amino acid + H2O = 2 an L-alpha-amino acid</text>
        <dbReference type="Rhea" id="RHEA:48940"/>
        <dbReference type="ChEBI" id="CHEBI:15377"/>
        <dbReference type="ChEBI" id="CHEBI:59869"/>
        <dbReference type="ChEBI" id="CHEBI:77460"/>
        <dbReference type="EC" id="3.4.13.19"/>
    </reaction>
</comment>
<reference evidence="7" key="2">
    <citation type="submission" date="2021-04" db="EMBL/GenBank/DDBJ databases">
        <authorList>
            <person name="Gilroy R."/>
        </authorList>
    </citation>
    <scope>NUCLEOTIDE SEQUENCE</scope>
    <source>
        <strain evidence="7">CHK173-259</strain>
    </source>
</reference>
<protein>
    <recommendedName>
        <fullName evidence="6">Dipeptidase</fullName>
        <ecNumber evidence="6">3.4.-.-</ecNumber>
    </recommendedName>
</protein>
<reference evidence="7" key="1">
    <citation type="journal article" date="2021" name="PeerJ">
        <title>Extensive microbial diversity within the chicken gut microbiome revealed by metagenomics and culture.</title>
        <authorList>
            <person name="Gilroy R."/>
            <person name="Ravi A."/>
            <person name="Getino M."/>
            <person name="Pursley I."/>
            <person name="Horton D.L."/>
            <person name="Alikhan N.F."/>
            <person name="Baker D."/>
            <person name="Gharbi K."/>
            <person name="Hall N."/>
            <person name="Watson M."/>
            <person name="Adriaenssens E.M."/>
            <person name="Foster-Nyarko E."/>
            <person name="Jarju S."/>
            <person name="Secka A."/>
            <person name="Antonio M."/>
            <person name="Oren A."/>
            <person name="Chaudhuri R.R."/>
            <person name="La Ragione R."/>
            <person name="Hildebrand F."/>
            <person name="Pallen M.J."/>
        </authorList>
    </citation>
    <scope>NUCLEOTIDE SEQUENCE</scope>
    <source>
        <strain evidence="7">CHK173-259</strain>
    </source>
</reference>